<feature type="compositionally biased region" description="Basic and acidic residues" evidence="1">
    <location>
        <begin position="10"/>
        <end position="27"/>
    </location>
</feature>
<comment type="caution">
    <text evidence="2">The sequence shown here is derived from an EMBL/GenBank/DDBJ whole genome shotgun (WGS) entry which is preliminary data.</text>
</comment>
<reference evidence="2 3" key="1">
    <citation type="submission" date="2017-12" db="EMBL/GenBank/DDBJ databases">
        <title>High-resolution comparative analysis of great ape genomes.</title>
        <authorList>
            <person name="Pollen A."/>
            <person name="Hastie A."/>
            <person name="Hormozdiari F."/>
            <person name="Dougherty M."/>
            <person name="Liu R."/>
            <person name="Chaisson M."/>
            <person name="Hoppe E."/>
            <person name="Hill C."/>
            <person name="Pang A."/>
            <person name="Hillier L."/>
            <person name="Baker C."/>
            <person name="Armstrong J."/>
            <person name="Shendure J."/>
            <person name="Paten B."/>
            <person name="Wilson R."/>
            <person name="Chao H."/>
            <person name="Schneider V."/>
            <person name="Ventura M."/>
            <person name="Kronenberg Z."/>
            <person name="Murali S."/>
            <person name="Gordon D."/>
            <person name="Cantsilieris S."/>
            <person name="Munson K."/>
            <person name="Nelson B."/>
            <person name="Raja A."/>
            <person name="Underwood J."/>
            <person name="Diekhans M."/>
            <person name="Fiddes I."/>
            <person name="Haussler D."/>
            <person name="Eichler E."/>
        </authorList>
    </citation>
    <scope>NUCLEOTIDE SEQUENCE [LARGE SCALE GENOMIC DNA]</scope>
    <source>
        <strain evidence="2">Yerkes chimp pedigree #C0471</strain>
    </source>
</reference>
<feature type="non-terminal residue" evidence="2">
    <location>
        <position position="1"/>
    </location>
</feature>
<organism evidence="2 3">
    <name type="scientific">Pan troglodytes</name>
    <name type="common">Chimpanzee</name>
    <dbReference type="NCBI Taxonomy" id="9598"/>
    <lineage>
        <taxon>Eukaryota</taxon>
        <taxon>Metazoa</taxon>
        <taxon>Chordata</taxon>
        <taxon>Craniata</taxon>
        <taxon>Vertebrata</taxon>
        <taxon>Euteleostomi</taxon>
        <taxon>Mammalia</taxon>
        <taxon>Eutheria</taxon>
        <taxon>Euarchontoglires</taxon>
        <taxon>Primates</taxon>
        <taxon>Haplorrhini</taxon>
        <taxon>Catarrhini</taxon>
        <taxon>Hominidae</taxon>
        <taxon>Pan</taxon>
    </lineage>
</organism>
<protein>
    <submittedName>
        <fullName evidence="2">STK36 isoform 16</fullName>
    </submittedName>
</protein>
<evidence type="ECO:0000313" key="3">
    <source>
        <dbReference type="Proteomes" id="UP000236370"/>
    </source>
</evidence>
<evidence type="ECO:0000256" key="1">
    <source>
        <dbReference type="SAM" id="MobiDB-lite"/>
    </source>
</evidence>
<dbReference type="Proteomes" id="UP000236370">
    <property type="component" value="Unassembled WGS sequence"/>
</dbReference>
<sequence length="105" mass="11692">GTGEVPSAPRENRTTPDCERAFPEERPEVLGQRSTDVVDLENEEPDSDNEWQHLLETTEPVPIQLKAPLTLLCNPDFCQRIQSQLHEAGGQVKGWRREGADGNGT</sequence>
<proteinExistence type="predicted"/>
<accession>A0A2J8NGG9</accession>
<dbReference type="AlphaFoldDB" id="A0A2J8NGG9"/>
<dbReference type="EMBL" id="NBAG03000230">
    <property type="protein sequence ID" value="PNI70859.1"/>
    <property type="molecule type" value="Genomic_DNA"/>
</dbReference>
<feature type="region of interest" description="Disordered" evidence="1">
    <location>
        <begin position="1"/>
        <end position="27"/>
    </location>
</feature>
<evidence type="ECO:0000313" key="2">
    <source>
        <dbReference type="EMBL" id="PNI70859.1"/>
    </source>
</evidence>
<gene>
    <name evidence="2" type="ORF">CK820_G0011087</name>
</gene>
<name>A0A2J8NGG9_PANTR</name>